<sequence length="419" mass="46868">MSTDAATPFTEVNAASIRLPPFSLNEALTRFRRAETQFRLKNIVKATTKADQVVAVLPKEVFHWIAPWLYSQLDDIDYDTLKQELLKEFSLSPSERVRQILNIPNTPLVDWTPKQVWQEINTLCRLPTKDEQAPTSTDINAATPYGGPSAHSLQQMAFALTTSALAAQPTIVWMAATSINAVIRSQIGFHVQDERSSKHFLIDTGAFLSIFPATQTDRRTAANDLQKLVAANRTPINTYGSRDIAMHLAGHPYLCSFFIADVTRPLLGADFLSHHNLLVDMRKCRLINTETFTPLPVNAVSIAGPPDPELHHTNPGAAAKHGVYHHIKAMRPQVHSRFRRLRPEMLHAAKLVFTEMEPMGVCSKAASPWASPLHMVQKPNNSWRLCGDYRRLNLITELDHYPMPNINDLTASIGDACIF</sequence>
<dbReference type="SUPFAM" id="SSF56672">
    <property type="entry name" value="DNA/RNA polymerases"/>
    <property type="match status" value="1"/>
</dbReference>
<dbReference type="InterPro" id="IPR050951">
    <property type="entry name" value="Retrovirus_Pol_polyprotein"/>
</dbReference>
<keyword evidence="4" id="KW-0378">Hydrolase</keyword>
<dbReference type="Gene3D" id="2.40.70.10">
    <property type="entry name" value="Acid Proteases"/>
    <property type="match status" value="1"/>
</dbReference>
<feature type="domain" description="DUF7041" evidence="5">
    <location>
        <begin position="20"/>
        <end position="101"/>
    </location>
</feature>
<dbReference type="OrthoDB" id="6379141at2759"/>
<name>A0A423TED0_PENVA</name>
<protein>
    <submittedName>
        <fullName evidence="6">Transposon Ty3-G Gag-Pol polyprotein</fullName>
    </submittedName>
</protein>
<comment type="caution">
    <text evidence="6">The sequence shown here is derived from an EMBL/GenBank/DDBJ whole genome shotgun (WGS) entry which is preliminary data.</text>
</comment>
<dbReference type="SUPFAM" id="SSF50630">
    <property type="entry name" value="Acid proteases"/>
    <property type="match status" value="1"/>
</dbReference>
<dbReference type="Gene3D" id="3.10.10.10">
    <property type="entry name" value="HIV Type 1 Reverse Transcriptase, subunit A, domain 1"/>
    <property type="match status" value="1"/>
</dbReference>
<evidence type="ECO:0000313" key="6">
    <source>
        <dbReference type="EMBL" id="ROT74823.1"/>
    </source>
</evidence>
<dbReference type="GO" id="GO:0004519">
    <property type="term" value="F:endonuclease activity"/>
    <property type="evidence" value="ECO:0007669"/>
    <property type="project" value="UniProtKB-KW"/>
</dbReference>
<proteinExistence type="predicted"/>
<keyword evidence="3" id="KW-0540">Nuclease</keyword>
<dbReference type="GO" id="GO:0071897">
    <property type="term" value="P:DNA biosynthetic process"/>
    <property type="evidence" value="ECO:0007669"/>
    <property type="project" value="UniProtKB-ARBA"/>
</dbReference>
<dbReference type="PANTHER" id="PTHR37984">
    <property type="entry name" value="PROTEIN CBG26694"/>
    <property type="match status" value="1"/>
</dbReference>
<dbReference type="InterPro" id="IPR055469">
    <property type="entry name" value="DUF7041"/>
</dbReference>
<dbReference type="GO" id="GO:0016779">
    <property type="term" value="F:nucleotidyltransferase activity"/>
    <property type="evidence" value="ECO:0007669"/>
    <property type="project" value="UniProtKB-KW"/>
</dbReference>
<dbReference type="InterPro" id="IPR043502">
    <property type="entry name" value="DNA/RNA_pol_sf"/>
</dbReference>
<reference evidence="6 7" key="1">
    <citation type="submission" date="2018-04" db="EMBL/GenBank/DDBJ databases">
        <authorList>
            <person name="Zhang X."/>
            <person name="Yuan J."/>
            <person name="Li F."/>
            <person name="Xiang J."/>
        </authorList>
    </citation>
    <scope>NUCLEOTIDE SEQUENCE [LARGE SCALE GENOMIC DNA]</scope>
    <source>
        <tissue evidence="6">Muscle</tissue>
    </source>
</reference>
<evidence type="ECO:0000313" key="7">
    <source>
        <dbReference type="Proteomes" id="UP000283509"/>
    </source>
</evidence>
<evidence type="ECO:0000256" key="3">
    <source>
        <dbReference type="ARBA" id="ARBA00022722"/>
    </source>
</evidence>
<gene>
    <name evidence="6" type="ORF">C7M84_006652</name>
</gene>
<keyword evidence="7" id="KW-1185">Reference proteome</keyword>
<evidence type="ECO:0000256" key="1">
    <source>
        <dbReference type="ARBA" id="ARBA00022679"/>
    </source>
</evidence>
<keyword evidence="2" id="KW-0548">Nucleotidyltransferase</keyword>
<dbReference type="InterPro" id="IPR021109">
    <property type="entry name" value="Peptidase_aspartic_dom_sf"/>
</dbReference>
<dbReference type="STRING" id="6689.A0A423TED0"/>
<dbReference type="Pfam" id="PF23055">
    <property type="entry name" value="DUF7041"/>
    <property type="match status" value="1"/>
</dbReference>
<accession>A0A423TED0</accession>
<dbReference type="PANTHER" id="PTHR37984:SF5">
    <property type="entry name" value="PROTEIN NYNRIN-LIKE"/>
    <property type="match status" value="1"/>
</dbReference>
<dbReference type="Proteomes" id="UP000283509">
    <property type="component" value="Unassembled WGS sequence"/>
</dbReference>
<reference evidence="6 7" key="2">
    <citation type="submission" date="2019-01" db="EMBL/GenBank/DDBJ databases">
        <title>The decoding of complex shrimp genome reveals the adaptation for benthos swimmer, frequently molting mechanism and breeding impact on genome.</title>
        <authorList>
            <person name="Sun Y."/>
            <person name="Gao Y."/>
            <person name="Yu Y."/>
        </authorList>
    </citation>
    <scope>NUCLEOTIDE SEQUENCE [LARGE SCALE GENOMIC DNA]</scope>
    <source>
        <tissue evidence="6">Muscle</tissue>
    </source>
</reference>
<dbReference type="EMBL" id="QCYY01001842">
    <property type="protein sequence ID" value="ROT74823.1"/>
    <property type="molecule type" value="Genomic_DNA"/>
</dbReference>
<keyword evidence="4" id="KW-0255">Endonuclease</keyword>
<organism evidence="6 7">
    <name type="scientific">Penaeus vannamei</name>
    <name type="common">Whiteleg shrimp</name>
    <name type="synonym">Litopenaeus vannamei</name>
    <dbReference type="NCBI Taxonomy" id="6689"/>
    <lineage>
        <taxon>Eukaryota</taxon>
        <taxon>Metazoa</taxon>
        <taxon>Ecdysozoa</taxon>
        <taxon>Arthropoda</taxon>
        <taxon>Crustacea</taxon>
        <taxon>Multicrustacea</taxon>
        <taxon>Malacostraca</taxon>
        <taxon>Eumalacostraca</taxon>
        <taxon>Eucarida</taxon>
        <taxon>Decapoda</taxon>
        <taxon>Dendrobranchiata</taxon>
        <taxon>Penaeoidea</taxon>
        <taxon>Penaeidae</taxon>
        <taxon>Penaeus</taxon>
    </lineage>
</organism>
<evidence type="ECO:0000256" key="4">
    <source>
        <dbReference type="ARBA" id="ARBA00022759"/>
    </source>
</evidence>
<keyword evidence="1" id="KW-0808">Transferase</keyword>
<evidence type="ECO:0000256" key="2">
    <source>
        <dbReference type="ARBA" id="ARBA00022695"/>
    </source>
</evidence>
<evidence type="ECO:0000259" key="5">
    <source>
        <dbReference type="Pfam" id="PF23055"/>
    </source>
</evidence>
<dbReference type="AlphaFoldDB" id="A0A423TED0"/>